<dbReference type="Proteomes" id="UP000294853">
    <property type="component" value="Chromosome"/>
</dbReference>
<dbReference type="KEGG" id="nsn:EXE58_10570"/>
<evidence type="ECO:0000313" key="4">
    <source>
        <dbReference type="Proteomes" id="UP000294853"/>
    </source>
</evidence>
<feature type="compositionally biased region" description="Low complexity" evidence="1">
    <location>
        <begin position="130"/>
        <end position="140"/>
    </location>
</feature>
<dbReference type="GO" id="GO:0016787">
    <property type="term" value="F:hydrolase activity"/>
    <property type="evidence" value="ECO:0007669"/>
    <property type="project" value="UniProtKB-KW"/>
</dbReference>
<dbReference type="Gene3D" id="3.40.50.1110">
    <property type="entry name" value="SGNH hydrolase"/>
    <property type="match status" value="1"/>
</dbReference>
<keyword evidence="3" id="KW-0378">Hydrolase</keyword>
<feature type="region of interest" description="Disordered" evidence="1">
    <location>
        <begin position="57"/>
        <end position="164"/>
    </location>
</feature>
<proteinExistence type="predicted"/>
<keyword evidence="2" id="KW-0732">Signal</keyword>
<dbReference type="AlphaFoldDB" id="A0A4P7IFA9"/>
<dbReference type="PANTHER" id="PTHR24637">
    <property type="entry name" value="COLLAGEN"/>
    <property type="match status" value="1"/>
</dbReference>
<evidence type="ECO:0000256" key="2">
    <source>
        <dbReference type="SAM" id="SignalP"/>
    </source>
</evidence>
<dbReference type="EMBL" id="CP038436">
    <property type="protein sequence ID" value="QBX55858.1"/>
    <property type="molecule type" value="Genomic_DNA"/>
</dbReference>
<protein>
    <submittedName>
        <fullName evidence="3">SGNH/GDSL hydrolase family protein</fullName>
    </submittedName>
</protein>
<evidence type="ECO:0000256" key="1">
    <source>
        <dbReference type="SAM" id="MobiDB-lite"/>
    </source>
</evidence>
<accession>A0A4P7IFA9</accession>
<feature type="chain" id="PRO_5038883097" evidence="2">
    <location>
        <begin position="25"/>
        <end position="397"/>
    </location>
</feature>
<organism evidence="3 4">
    <name type="scientific">Nocardioides seonyuensis</name>
    <dbReference type="NCBI Taxonomy" id="2518371"/>
    <lineage>
        <taxon>Bacteria</taxon>
        <taxon>Bacillati</taxon>
        <taxon>Actinomycetota</taxon>
        <taxon>Actinomycetes</taxon>
        <taxon>Propionibacteriales</taxon>
        <taxon>Nocardioidaceae</taxon>
        <taxon>Nocardioides</taxon>
    </lineage>
</organism>
<evidence type="ECO:0000313" key="3">
    <source>
        <dbReference type="EMBL" id="QBX55858.1"/>
    </source>
</evidence>
<dbReference type="Pfam" id="PF01391">
    <property type="entry name" value="Collagen"/>
    <property type="match status" value="1"/>
</dbReference>
<name>A0A4P7IFA9_9ACTN</name>
<dbReference type="OrthoDB" id="5102366at2"/>
<feature type="compositionally biased region" description="Low complexity" evidence="1">
    <location>
        <begin position="97"/>
        <end position="121"/>
    </location>
</feature>
<reference evidence="3 4" key="1">
    <citation type="submission" date="2019-03" db="EMBL/GenBank/DDBJ databases">
        <title>Three New Species of Nocardioides, Nocardioides euryhalodurans sp. nov., Nocardioides seonyuensis sp. nov. and Nocardioides eburneoflavus sp. nov. Iolated from Soil.</title>
        <authorList>
            <person name="Roh S.G."/>
            <person name="Lee C."/>
            <person name="Kim M.-K."/>
            <person name="Kim S.B."/>
        </authorList>
    </citation>
    <scope>NUCLEOTIDE SEQUENCE [LARGE SCALE GENOMIC DNA]</scope>
    <source>
        <strain evidence="3 4">MMS17-SY207-3</strain>
    </source>
</reference>
<dbReference type="PANTHER" id="PTHR24637:SF421">
    <property type="entry name" value="CUTICLE COLLAGEN DPY-2"/>
    <property type="match status" value="1"/>
</dbReference>
<feature type="compositionally biased region" description="Pro residues" evidence="1">
    <location>
        <begin position="145"/>
        <end position="155"/>
    </location>
</feature>
<sequence length="397" mass="40002">MSRGGGVTLLTVAALAALSTGLVAGGTQLVAGSSDGRNETGSVRVCVGERGTVVSANRSGRCPEGTDALRIGRRGKPGPAGEHGPPGRPGGAGEAGPTGRPGPSGLDGTAGPSGPAGSVGPAGPPGPAGPAGAVGPAGPLGSPGPAGPTGPPGPVGPGALPQGSGLSTNLDYGLADVVIGVAGDSTGNDNNEWVARMASTFASRYPERRVEYALWSDATQNYPSTTLLQAGDGVSSLKVYNGSMPGSALSYHRGRVRALFPEHLDLLIVSTGHNYRSQTAEPYLAEIHAFVADVRALYPDVEVVVSSQNPSFSDGSWPAANVTAHAARLAALRASALTVGYGYIPVYETFAAKPAGGRAWVMADGIHPLHDPTGEHDGSVLWVEQVNAYFAALSYRY</sequence>
<feature type="signal peptide" evidence="2">
    <location>
        <begin position="1"/>
        <end position="24"/>
    </location>
</feature>
<dbReference type="InterPro" id="IPR008160">
    <property type="entry name" value="Collagen"/>
</dbReference>
<dbReference type="InterPro" id="IPR036514">
    <property type="entry name" value="SGNH_hydro_sf"/>
</dbReference>
<gene>
    <name evidence="3" type="ORF">EXE58_10570</name>
</gene>
<keyword evidence="4" id="KW-1185">Reference proteome</keyword>
<dbReference type="SUPFAM" id="SSF52266">
    <property type="entry name" value="SGNH hydrolase"/>
    <property type="match status" value="1"/>
</dbReference>
<dbReference type="CDD" id="cd00229">
    <property type="entry name" value="SGNH_hydrolase"/>
    <property type="match status" value="1"/>
</dbReference>